<feature type="chain" id="PRO_5016350084" evidence="1">
    <location>
        <begin position="21"/>
        <end position="253"/>
    </location>
</feature>
<proteinExistence type="predicted"/>
<dbReference type="Pfam" id="PF13852">
    <property type="entry name" value="DUF4197"/>
    <property type="match status" value="1"/>
</dbReference>
<dbReference type="EMBL" id="QLMC01000002">
    <property type="protein sequence ID" value="RAK00426.1"/>
    <property type="molecule type" value="Genomic_DNA"/>
</dbReference>
<feature type="signal peptide" evidence="1">
    <location>
        <begin position="1"/>
        <end position="20"/>
    </location>
</feature>
<dbReference type="Proteomes" id="UP000248790">
    <property type="component" value="Unassembled WGS sequence"/>
</dbReference>
<evidence type="ECO:0000313" key="3">
    <source>
        <dbReference type="Proteomes" id="UP000248790"/>
    </source>
</evidence>
<protein>
    <submittedName>
        <fullName evidence="2">Uncharacterized protein DUF4197</fullName>
    </submittedName>
</protein>
<name>A0A327X222_LARAB</name>
<keyword evidence="3" id="KW-1185">Reference proteome</keyword>
<dbReference type="InterPro" id="IPR025245">
    <property type="entry name" value="DUF4197"/>
</dbReference>
<sequence>MKKTVILGLFLTAFAGVASAQSDSSQSEQPRKKSVFGQILEKVSEVTTSGSLTNSEIASGLKEALRIGISKGSDQASAKDGYYKNALIKILMPPEAQKVESALRKVGLGKQVDQFILSLNRSAEDAAKEAKPIFLNALTSMTIQDAVGILRGEKNAATQYLKRTTSDQLLAAFTPVIDSTLKKNNATRYYGDLVRTYNKLPIATKKIDPDLTHYAATKATDGIFTLVEQEEIRIRENPAARVNDLLKKVFGQQ</sequence>
<reference evidence="2 3" key="1">
    <citation type="submission" date="2018-06" db="EMBL/GenBank/DDBJ databases">
        <title>Genomic Encyclopedia of Archaeal and Bacterial Type Strains, Phase II (KMG-II): from individual species to whole genera.</title>
        <authorList>
            <person name="Goeker M."/>
        </authorList>
    </citation>
    <scope>NUCLEOTIDE SEQUENCE [LARGE SCALE GENOMIC DNA]</scope>
    <source>
        <strain evidence="2 3">DSM 21851</strain>
    </source>
</reference>
<evidence type="ECO:0000256" key="1">
    <source>
        <dbReference type="SAM" id="SignalP"/>
    </source>
</evidence>
<comment type="caution">
    <text evidence="2">The sequence shown here is derived from an EMBL/GenBank/DDBJ whole genome shotgun (WGS) entry which is preliminary data.</text>
</comment>
<dbReference type="OrthoDB" id="5292580at2"/>
<evidence type="ECO:0000313" key="2">
    <source>
        <dbReference type="EMBL" id="RAK00426.1"/>
    </source>
</evidence>
<dbReference type="RefSeq" id="WP_111628168.1">
    <property type="nucleotide sequence ID" value="NZ_QLMC01000002.1"/>
</dbReference>
<organism evidence="2 3">
    <name type="scientific">Larkinella arboricola</name>
    <dbReference type="NCBI Taxonomy" id="643671"/>
    <lineage>
        <taxon>Bacteria</taxon>
        <taxon>Pseudomonadati</taxon>
        <taxon>Bacteroidota</taxon>
        <taxon>Cytophagia</taxon>
        <taxon>Cytophagales</taxon>
        <taxon>Spirosomataceae</taxon>
        <taxon>Larkinella</taxon>
    </lineage>
</organism>
<dbReference type="AlphaFoldDB" id="A0A327X222"/>
<gene>
    <name evidence="2" type="ORF">LX87_02128</name>
</gene>
<keyword evidence="1" id="KW-0732">Signal</keyword>
<accession>A0A327X222</accession>